<sequence>MSFKILIVEDEELYADQLEMLVEKLGYEHLGTVDNSADALATIENTPPDLILMDVHINGEHDGIELAGLIQEKQLIPIIFITSLQDDLTFRRASRTGPLNFLVKPFNQLQLQRTIELTVRKLTENTPVASPTSSAPAAAAPAEPSEAPEKEPPSSKKSAWGSDFLFGEHFFIKNRQQLEKVAVADVLYLEADGHYCLVHTDKRKFIVHLPMSELGARLAGGFISCHRSYIVNVTKITSVDIQDNVVRLGDRQVPMSRRSKEAVLERLDWI</sequence>
<evidence type="ECO:0000313" key="5">
    <source>
        <dbReference type="EMBL" id="SEQ31683.1"/>
    </source>
</evidence>
<dbReference type="InterPro" id="IPR046947">
    <property type="entry name" value="LytR-like"/>
</dbReference>
<evidence type="ECO:0000259" key="3">
    <source>
        <dbReference type="PROSITE" id="PS50110"/>
    </source>
</evidence>
<dbReference type="PROSITE" id="PS50930">
    <property type="entry name" value="HTH_LYTTR"/>
    <property type="match status" value="1"/>
</dbReference>
<dbReference type="CDD" id="cd17534">
    <property type="entry name" value="REC_DC-like"/>
    <property type="match status" value="1"/>
</dbReference>
<dbReference type="RefSeq" id="WP_090167416.1">
    <property type="nucleotide sequence ID" value="NZ_FOFB01000008.1"/>
</dbReference>
<accession>A0A1H9F2K8</accession>
<keyword evidence="6" id="KW-1185">Reference proteome</keyword>
<dbReference type="STRING" id="478744.SAMN05444359_10845"/>
<dbReference type="InterPro" id="IPR011006">
    <property type="entry name" value="CheY-like_superfamily"/>
</dbReference>
<organism evidence="5 6">
    <name type="scientific">Neolewinella agarilytica</name>
    <dbReference type="NCBI Taxonomy" id="478744"/>
    <lineage>
        <taxon>Bacteria</taxon>
        <taxon>Pseudomonadati</taxon>
        <taxon>Bacteroidota</taxon>
        <taxon>Saprospiria</taxon>
        <taxon>Saprospirales</taxon>
        <taxon>Lewinellaceae</taxon>
        <taxon>Neolewinella</taxon>
    </lineage>
</organism>
<gene>
    <name evidence="5" type="ORF">SAMN05444359_10845</name>
</gene>
<dbReference type="AlphaFoldDB" id="A0A1H9F2K8"/>
<evidence type="ECO:0000256" key="2">
    <source>
        <dbReference type="SAM" id="MobiDB-lite"/>
    </source>
</evidence>
<reference evidence="6" key="1">
    <citation type="submission" date="2016-10" db="EMBL/GenBank/DDBJ databases">
        <authorList>
            <person name="Varghese N."/>
            <person name="Submissions S."/>
        </authorList>
    </citation>
    <scope>NUCLEOTIDE SEQUENCE [LARGE SCALE GENOMIC DNA]</scope>
    <source>
        <strain evidence="6">DSM 24740</strain>
    </source>
</reference>
<dbReference type="SMART" id="SM00448">
    <property type="entry name" value="REC"/>
    <property type="match status" value="1"/>
</dbReference>
<dbReference type="GO" id="GO:0000156">
    <property type="term" value="F:phosphorelay response regulator activity"/>
    <property type="evidence" value="ECO:0007669"/>
    <property type="project" value="InterPro"/>
</dbReference>
<feature type="modified residue" description="4-aspartylphosphate" evidence="1">
    <location>
        <position position="54"/>
    </location>
</feature>
<proteinExistence type="predicted"/>
<feature type="domain" description="HTH LytTR-type" evidence="4">
    <location>
        <begin position="170"/>
        <end position="269"/>
    </location>
</feature>
<dbReference type="InterPro" id="IPR001789">
    <property type="entry name" value="Sig_transdc_resp-reg_receiver"/>
</dbReference>
<keyword evidence="1" id="KW-0597">Phosphoprotein</keyword>
<dbReference type="OrthoDB" id="2962330at2"/>
<dbReference type="Gene3D" id="2.40.50.1020">
    <property type="entry name" value="LytTr DNA-binding domain"/>
    <property type="match status" value="1"/>
</dbReference>
<dbReference type="SUPFAM" id="SSF52172">
    <property type="entry name" value="CheY-like"/>
    <property type="match status" value="1"/>
</dbReference>
<evidence type="ECO:0000259" key="4">
    <source>
        <dbReference type="PROSITE" id="PS50930"/>
    </source>
</evidence>
<dbReference type="EMBL" id="FOFB01000008">
    <property type="protein sequence ID" value="SEQ31683.1"/>
    <property type="molecule type" value="Genomic_DNA"/>
</dbReference>
<dbReference type="GO" id="GO:0003677">
    <property type="term" value="F:DNA binding"/>
    <property type="evidence" value="ECO:0007669"/>
    <property type="project" value="InterPro"/>
</dbReference>
<dbReference type="PANTHER" id="PTHR37299:SF1">
    <property type="entry name" value="STAGE 0 SPORULATION PROTEIN A HOMOLOG"/>
    <property type="match status" value="1"/>
</dbReference>
<dbReference type="PROSITE" id="PS50110">
    <property type="entry name" value="RESPONSE_REGULATORY"/>
    <property type="match status" value="1"/>
</dbReference>
<evidence type="ECO:0000313" key="6">
    <source>
        <dbReference type="Proteomes" id="UP000199021"/>
    </source>
</evidence>
<name>A0A1H9F2K8_9BACT</name>
<dbReference type="InParanoid" id="A0A1H9F2K8"/>
<protein>
    <submittedName>
        <fullName evidence="5">Two component transcriptional regulator, LytTR family</fullName>
    </submittedName>
</protein>
<dbReference type="Proteomes" id="UP000199021">
    <property type="component" value="Unassembled WGS sequence"/>
</dbReference>
<dbReference type="Gene3D" id="3.40.50.2300">
    <property type="match status" value="1"/>
</dbReference>
<feature type="compositionally biased region" description="Low complexity" evidence="2">
    <location>
        <begin position="129"/>
        <end position="145"/>
    </location>
</feature>
<dbReference type="Pfam" id="PF04397">
    <property type="entry name" value="LytTR"/>
    <property type="match status" value="1"/>
</dbReference>
<dbReference type="SMART" id="SM00850">
    <property type="entry name" value="LytTR"/>
    <property type="match status" value="1"/>
</dbReference>
<evidence type="ECO:0000256" key="1">
    <source>
        <dbReference type="PROSITE-ProRule" id="PRU00169"/>
    </source>
</evidence>
<dbReference type="InterPro" id="IPR007492">
    <property type="entry name" value="LytTR_DNA-bd_dom"/>
</dbReference>
<feature type="region of interest" description="Disordered" evidence="2">
    <location>
        <begin position="125"/>
        <end position="158"/>
    </location>
</feature>
<dbReference type="PANTHER" id="PTHR37299">
    <property type="entry name" value="TRANSCRIPTIONAL REGULATOR-RELATED"/>
    <property type="match status" value="1"/>
</dbReference>
<dbReference type="Pfam" id="PF00072">
    <property type="entry name" value="Response_reg"/>
    <property type="match status" value="1"/>
</dbReference>
<feature type="domain" description="Response regulatory" evidence="3">
    <location>
        <begin position="4"/>
        <end position="119"/>
    </location>
</feature>